<evidence type="ECO:0000256" key="3">
    <source>
        <dbReference type="ARBA" id="ARBA00023157"/>
    </source>
</evidence>
<organism evidence="6 7">
    <name type="scientific">Porphyromonas circumdentaria</name>
    <dbReference type="NCBI Taxonomy" id="29524"/>
    <lineage>
        <taxon>Bacteria</taxon>
        <taxon>Pseudomonadati</taxon>
        <taxon>Bacteroidota</taxon>
        <taxon>Bacteroidia</taxon>
        <taxon>Bacteroidales</taxon>
        <taxon>Porphyromonadaceae</taxon>
        <taxon>Porphyromonas</taxon>
    </lineage>
</organism>
<dbReference type="GO" id="GO:0017004">
    <property type="term" value="P:cytochrome complex assembly"/>
    <property type="evidence" value="ECO:0007669"/>
    <property type="project" value="UniProtKB-KW"/>
</dbReference>
<evidence type="ECO:0000313" key="7">
    <source>
        <dbReference type="Proteomes" id="UP000190121"/>
    </source>
</evidence>
<dbReference type="SUPFAM" id="SSF52833">
    <property type="entry name" value="Thioredoxin-like"/>
    <property type="match status" value="1"/>
</dbReference>
<dbReference type="STRING" id="29524.SAMN02745171_00790"/>
<dbReference type="GO" id="GO:0030313">
    <property type="term" value="C:cell envelope"/>
    <property type="evidence" value="ECO:0007669"/>
    <property type="project" value="UniProtKB-SubCell"/>
</dbReference>
<dbReference type="GO" id="GO:0016491">
    <property type="term" value="F:oxidoreductase activity"/>
    <property type="evidence" value="ECO:0007669"/>
    <property type="project" value="InterPro"/>
</dbReference>
<dbReference type="PANTHER" id="PTHR42852:SF6">
    <property type="entry name" value="THIOL:DISULFIDE INTERCHANGE PROTEIN DSBE"/>
    <property type="match status" value="1"/>
</dbReference>
<protein>
    <submittedName>
        <fullName evidence="6">Peroxiredoxin</fullName>
    </submittedName>
</protein>
<dbReference type="PANTHER" id="PTHR42852">
    <property type="entry name" value="THIOL:DISULFIDE INTERCHANGE PROTEIN DSBE"/>
    <property type="match status" value="1"/>
</dbReference>
<dbReference type="Proteomes" id="UP000190121">
    <property type="component" value="Unassembled WGS sequence"/>
</dbReference>
<keyword evidence="7" id="KW-1185">Reference proteome</keyword>
<dbReference type="InterPro" id="IPR050553">
    <property type="entry name" value="Thioredoxin_ResA/DsbE_sf"/>
</dbReference>
<proteinExistence type="predicted"/>
<dbReference type="Pfam" id="PF00578">
    <property type="entry name" value="AhpC-TSA"/>
    <property type="match status" value="1"/>
</dbReference>
<dbReference type="CDD" id="cd02966">
    <property type="entry name" value="TlpA_like_family"/>
    <property type="match status" value="1"/>
</dbReference>
<dbReference type="AlphaFoldDB" id="A0A1T4MIB8"/>
<comment type="subcellular location">
    <subcellularLocation>
        <location evidence="1">Cell envelope</location>
    </subcellularLocation>
</comment>
<sequence length="334" mass="37464">MKKISIFSLLLLSVALFIISCRNKNVIKATFPQELIGSIVYIYDVQNDSKIDSLIVEETSFEMPFTPEKEVRLLQILVGNQRTYFVPEKGVLLYNHELGVVTGTPLNESITAFIQGILSSLKGGAEHKELFAQSKEFFLAHKDTQVGGIGLEFALSFTEEVTPFHELLQQASPVILALPRMARIKKTLDNLEKTQPGKKFIDFEGTDKEGNKISIGEYLAQGQYVLVDFWASWCRPCRREIPFLKKVYDKYRNKGLAVLGVSVWEKKLEDHLKAVEELGISWPQLIDSQDIATELYGIAGIPQIMLVAPDGTIVARDLGQETIEAAVAPLFEKK</sequence>
<reference evidence="7" key="1">
    <citation type="submission" date="2017-02" db="EMBL/GenBank/DDBJ databases">
        <authorList>
            <person name="Varghese N."/>
            <person name="Submissions S."/>
        </authorList>
    </citation>
    <scope>NUCLEOTIDE SEQUENCE [LARGE SCALE GENOMIC DNA]</scope>
    <source>
        <strain evidence="7">ATCC 51356</strain>
    </source>
</reference>
<dbReference type="InterPro" id="IPR000866">
    <property type="entry name" value="AhpC/TSA"/>
</dbReference>
<dbReference type="Gene3D" id="3.40.30.10">
    <property type="entry name" value="Glutaredoxin"/>
    <property type="match status" value="1"/>
</dbReference>
<evidence type="ECO:0000256" key="1">
    <source>
        <dbReference type="ARBA" id="ARBA00004196"/>
    </source>
</evidence>
<keyword evidence="3" id="KW-1015">Disulfide bond</keyword>
<dbReference type="PROSITE" id="PS51352">
    <property type="entry name" value="THIOREDOXIN_2"/>
    <property type="match status" value="1"/>
</dbReference>
<feature type="domain" description="Thioredoxin" evidence="5">
    <location>
        <begin position="194"/>
        <end position="328"/>
    </location>
</feature>
<dbReference type="GO" id="GO:0016209">
    <property type="term" value="F:antioxidant activity"/>
    <property type="evidence" value="ECO:0007669"/>
    <property type="project" value="InterPro"/>
</dbReference>
<dbReference type="RefSeq" id="WP_078736733.1">
    <property type="nucleotide sequence ID" value="NZ_FUXE01000006.1"/>
</dbReference>
<evidence type="ECO:0000256" key="4">
    <source>
        <dbReference type="ARBA" id="ARBA00023284"/>
    </source>
</evidence>
<evidence type="ECO:0000259" key="5">
    <source>
        <dbReference type="PROSITE" id="PS51352"/>
    </source>
</evidence>
<dbReference type="PROSITE" id="PS51257">
    <property type="entry name" value="PROKAR_LIPOPROTEIN"/>
    <property type="match status" value="1"/>
</dbReference>
<name>A0A1T4MIB8_9PORP</name>
<dbReference type="OrthoDB" id="9794348at2"/>
<evidence type="ECO:0000313" key="6">
    <source>
        <dbReference type="EMBL" id="SJZ66702.1"/>
    </source>
</evidence>
<gene>
    <name evidence="6" type="ORF">SAMN02745171_00790</name>
</gene>
<dbReference type="EMBL" id="FUXE01000006">
    <property type="protein sequence ID" value="SJZ66702.1"/>
    <property type="molecule type" value="Genomic_DNA"/>
</dbReference>
<accession>A0A1T4MIB8</accession>
<evidence type="ECO:0000256" key="2">
    <source>
        <dbReference type="ARBA" id="ARBA00022748"/>
    </source>
</evidence>
<keyword evidence="4" id="KW-0676">Redox-active center</keyword>
<dbReference type="InterPro" id="IPR013766">
    <property type="entry name" value="Thioredoxin_domain"/>
</dbReference>
<keyword evidence="2" id="KW-0201">Cytochrome c-type biogenesis</keyword>
<dbReference type="InterPro" id="IPR036249">
    <property type="entry name" value="Thioredoxin-like_sf"/>
</dbReference>